<reference evidence="2" key="2">
    <citation type="submission" date="2018-05" db="EMBL/GenBank/DDBJ databases">
        <title>OpunRS2 (Oryza punctata Reference Sequence Version 2).</title>
        <authorList>
            <person name="Zhang J."/>
            <person name="Kudrna D."/>
            <person name="Lee S."/>
            <person name="Talag J."/>
            <person name="Welchert J."/>
            <person name="Wing R.A."/>
        </authorList>
    </citation>
    <scope>NUCLEOTIDE SEQUENCE [LARGE SCALE GENOMIC DNA]</scope>
</reference>
<evidence type="ECO:0000256" key="1">
    <source>
        <dbReference type="SAM" id="MobiDB-lite"/>
    </source>
</evidence>
<dbReference type="EnsemblPlants" id="OPUNC05G23640.1">
    <property type="protein sequence ID" value="OPUNC05G23640.1"/>
    <property type="gene ID" value="OPUNC05G23640"/>
</dbReference>
<name>A0A0E0L5U0_ORYPU</name>
<accession>A0A0E0L5U0</accession>
<protein>
    <submittedName>
        <fullName evidence="2">Uncharacterized protein</fullName>
    </submittedName>
</protein>
<proteinExistence type="predicted"/>
<dbReference type="HOGENOM" id="CLU_1157993_0_0_1"/>
<feature type="region of interest" description="Disordered" evidence="1">
    <location>
        <begin position="167"/>
        <end position="186"/>
    </location>
</feature>
<evidence type="ECO:0000313" key="2">
    <source>
        <dbReference type="EnsemblPlants" id="OPUNC05G23640.1"/>
    </source>
</evidence>
<dbReference type="Gramene" id="OPUNC05G23640.1">
    <property type="protein sequence ID" value="OPUNC05G23640.1"/>
    <property type="gene ID" value="OPUNC05G23640"/>
</dbReference>
<keyword evidence="3" id="KW-1185">Reference proteome</keyword>
<evidence type="ECO:0000313" key="3">
    <source>
        <dbReference type="Proteomes" id="UP000026962"/>
    </source>
</evidence>
<organism evidence="2">
    <name type="scientific">Oryza punctata</name>
    <name type="common">Red rice</name>
    <dbReference type="NCBI Taxonomy" id="4537"/>
    <lineage>
        <taxon>Eukaryota</taxon>
        <taxon>Viridiplantae</taxon>
        <taxon>Streptophyta</taxon>
        <taxon>Embryophyta</taxon>
        <taxon>Tracheophyta</taxon>
        <taxon>Spermatophyta</taxon>
        <taxon>Magnoliopsida</taxon>
        <taxon>Liliopsida</taxon>
        <taxon>Poales</taxon>
        <taxon>Poaceae</taxon>
        <taxon>BOP clade</taxon>
        <taxon>Oryzoideae</taxon>
        <taxon>Oryzeae</taxon>
        <taxon>Oryzinae</taxon>
        <taxon>Oryza</taxon>
    </lineage>
</organism>
<reference evidence="2" key="1">
    <citation type="submission" date="2015-04" db="UniProtKB">
        <authorList>
            <consortium name="EnsemblPlants"/>
        </authorList>
    </citation>
    <scope>IDENTIFICATION</scope>
</reference>
<dbReference type="AlphaFoldDB" id="A0A0E0L5U0"/>
<dbReference type="Proteomes" id="UP000026962">
    <property type="component" value="Chromosome 5"/>
</dbReference>
<sequence length="240" mass="26722">MACVYPDQLQVSVFLTFADAISDYHYWSCGNAFDESCVLSLPDYGVVIGGSPGQLHGHHIEGGCTVHDHVHDEAGRHREQLVAYPRWRRGRGIIIIIIFHSAWRHSDGRDVRSHRLHRDGVNGLRRVDERGLHRGGRRGGHCLRRARGISDGGGVVRSRRRRLGANWEASPGLTDDGESDRKPGATSSLNLASDVVTVADRTFFESLRAIELFRLIIPIRLLLAPSDLPPDAACVLWFEP</sequence>